<dbReference type="AlphaFoldDB" id="A0AAN0JA50"/>
<evidence type="ECO:0008006" key="10">
    <source>
        <dbReference type="Google" id="ProtNLM"/>
    </source>
</evidence>
<dbReference type="GO" id="GO:0005615">
    <property type="term" value="C:extracellular space"/>
    <property type="evidence" value="ECO:0007669"/>
    <property type="project" value="TreeGrafter"/>
</dbReference>
<dbReference type="Pfam" id="PF00084">
    <property type="entry name" value="Sushi"/>
    <property type="match status" value="2"/>
</dbReference>
<dbReference type="NCBIfam" id="NF040941">
    <property type="entry name" value="GGGWT_bact"/>
    <property type="match status" value="1"/>
</dbReference>
<evidence type="ECO:0000313" key="9">
    <source>
        <dbReference type="Proteomes" id="UP000007879"/>
    </source>
</evidence>
<dbReference type="SUPFAM" id="SSF57535">
    <property type="entry name" value="Complement control module/SCR domain"/>
    <property type="match status" value="2"/>
</dbReference>
<dbReference type="PROSITE" id="PS51220">
    <property type="entry name" value="NIDO"/>
    <property type="match status" value="1"/>
</dbReference>
<dbReference type="GeneID" id="109582970"/>
<dbReference type="InterPro" id="IPR000436">
    <property type="entry name" value="Sushi_SCR_CCP_dom"/>
</dbReference>
<keyword evidence="1 2" id="KW-1015">Disulfide bond</keyword>
<dbReference type="CDD" id="cd00087">
    <property type="entry name" value="FReD"/>
    <property type="match status" value="1"/>
</dbReference>
<dbReference type="PANTHER" id="PTHR19143:SF444">
    <property type="entry name" value="PROTEIN SCABROUS"/>
    <property type="match status" value="1"/>
</dbReference>
<dbReference type="InterPro" id="IPR035976">
    <property type="entry name" value="Sushi/SCR/CCP_sf"/>
</dbReference>
<evidence type="ECO:0000256" key="3">
    <source>
        <dbReference type="SAM" id="SignalP"/>
    </source>
</evidence>
<dbReference type="InterPro" id="IPR003886">
    <property type="entry name" value="NIDO_dom"/>
</dbReference>
<dbReference type="Proteomes" id="UP000007879">
    <property type="component" value="Unassembled WGS sequence"/>
</dbReference>
<dbReference type="InterPro" id="IPR050373">
    <property type="entry name" value="Fibrinogen_C-term_domain"/>
</dbReference>
<evidence type="ECO:0000259" key="5">
    <source>
        <dbReference type="PROSITE" id="PS50923"/>
    </source>
</evidence>
<feature type="domain" description="Fibrinogen C-terminal" evidence="7">
    <location>
        <begin position="433"/>
        <end position="646"/>
    </location>
</feature>
<dbReference type="PROSITE" id="PS50923">
    <property type="entry name" value="SUSHI"/>
    <property type="match status" value="2"/>
</dbReference>
<protein>
    <recommendedName>
        <fullName evidence="10">Sushi, nidogen and EGF-like domain-containing protein 1</fullName>
    </recommendedName>
</protein>
<dbReference type="FunFam" id="3.90.215.10:FF:000001">
    <property type="entry name" value="Tenascin isoform 1"/>
    <property type="match status" value="1"/>
</dbReference>
<evidence type="ECO:0000259" key="4">
    <source>
        <dbReference type="PROSITE" id="PS50227"/>
    </source>
</evidence>
<dbReference type="InterPro" id="IPR002181">
    <property type="entry name" value="Fibrinogen_a/b/g_C_dom"/>
</dbReference>
<evidence type="ECO:0000256" key="2">
    <source>
        <dbReference type="PROSITE-ProRule" id="PRU00302"/>
    </source>
</evidence>
<dbReference type="RefSeq" id="XP_019853627.1">
    <property type="nucleotide sequence ID" value="XM_019998068.1"/>
</dbReference>
<dbReference type="SMART" id="SM00186">
    <property type="entry name" value="FBG"/>
    <property type="match status" value="1"/>
</dbReference>
<dbReference type="InterPro" id="IPR036056">
    <property type="entry name" value="Fibrinogen-like_C"/>
</dbReference>
<keyword evidence="9" id="KW-1185">Reference proteome</keyword>
<evidence type="ECO:0000259" key="7">
    <source>
        <dbReference type="PROSITE" id="PS51406"/>
    </source>
</evidence>
<dbReference type="KEGG" id="aqu:109582970"/>
<name>A0AAN0JA50_AMPQE</name>
<feature type="domain" description="NIDO" evidence="6">
    <location>
        <begin position="95"/>
        <end position="250"/>
    </location>
</feature>
<dbReference type="InterPro" id="IPR001879">
    <property type="entry name" value="GPCR_2_extracellular_dom"/>
</dbReference>
<dbReference type="GO" id="GO:0007160">
    <property type="term" value="P:cell-matrix adhesion"/>
    <property type="evidence" value="ECO:0007669"/>
    <property type="project" value="InterPro"/>
</dbReference>
<dbReference type="SUPFAM" id="SSF56496">
    <property type="entry name" value="Fibrinogen C-terminal domain-like"/>
    <property type="match status" value="1"/>
</dbReference>
<dbReference type="SMART" id="SM00539">
    <property type="entry name" value="NIDO"/>
    <property type="match status" value="1"/>
</dbReference>
<evidence type="ECO:0000313" key="8">
    <source>
        <dbReference type="EnsemblMetazoa" id="XP_019853627.1"/>
    </source>
</evidence>
<evidence type="ECO:0000259" key="6">
    <source>
        <dbReference type="PROSITE" id="PS51220"/>
    </source>
</evidence>
<feature type="disulfide bond" evidence="2">
    <location>
        <begin position="287"/>
        <end position="314"/>
    </location>
</feature>
<dbReference type="SMART" id="SM00032">
    <property type="entry name" value="CCP"/>
    <property type="match status" value="2"/>
</dbReference>
<feature type="domain" description="G-protein coupled receptors family 2 profile 1" evidence="4">
    <location>
        <begin position="266"/>
        <end position="323"/>
    </location>
</feature>
<sequence>MNQSCLLLLYFLLSLQNCLSVPISRFYSFAGSSGDQTFTNVDDQATSINLSNDFIFYGYNFSTVFINNNGLLSFHQAVDGYTSDPFPLPQTLIAPFWADVDTRNGAGVVYYRETTASAIVSKVAQDVQLAFPGQPSFTAKSVVIVTWYRVGYYEENNDKLNTFQCVLATDGSRSYVLFLYLDDGINWVTGDASGGSNGFGGTEAYVGFNSGGENSTYFAVEGARTPAVVNIETTSNVRVAGLWIFQVNGDNIITSTTVCGTPDQLYDNATILSYNSISVNSTATYSCEDGYSLVGDAVRTCLSSGNWSGNPPYCQIVNCSELLIESNGGLPVFYSSNSYSYNSTATYSCKNGYNLVGNAVRTCLSSGNWSGSPPYCQIVTMDEGEGSNCMARYKHEPSLYIRICCNSSNLGQTIRMREGTVKTIILCPIVKPQSCPPDNKDCRRLFENGNTTSGVYTVNPDGGTPFEVYCDMETDGGGWTVFQRRQDGSVDFYRNWTDYEYGFGDLTGEFWLGLSKIHRLTKEGSNTLRVDLGDFEGNTAYANYSTFGISDSCTKYILTVGRYSGTAGDSLDYHNSRRFTTRDNDNDASLNNCAQQWIGAWWYIMCYVANLNGRYYNTSTTNGEGIVWARWKETTLKFSEMKTRNN</sequence>
<dbReference type="InterPro" id="IPR014716">
    <property type="entry name" value="Fibrinogen_a/b/g_C_1"/>
</dbReference>
<reference evidence="9" key="1">
    <citation type="journal article" date="2010" name="Nature">
        <title>The Amphimedon queenslandica genome and the evolution of animal complexity.</title>
        <authorList>
            <person name="Srivastava M."/>
            <person name="Simakov O."/>
            <person name="Chapman J."/>
            <person name="Fahey B."/>
            <person name="Gauthier M.E."/>
            <person name="Mitros T."/>
            <person name="Richards G.S."/>
            <person name="Conaco C."/>
            <person name="Dacre M."/>
            <person name="Hellsten U."/>
            <person name="Larroux C."/>
            <person name="Putnam N.H."/>
            <person name="Stanke M."/>
            <person name="Adamska M."/>
            <person name="Darling A."/>
            <person name="Degnan S.M."/>
            <person name="Oakley T.H."/>
            <person name="Plachetzki D.C."/>
            <person name="Zhai Y."/>
            <person name="Adamski M."/>
            <person name="Calcino A."/>
            <person name="Cummins S.F."/>
            <person name="Goodstein D.M."/>
            <person name="Harris C."/>
            <person name="Jackson D.J."/>
            <person name="Leys S.P."/>
            <person name="Shu S."/>
            <person name="Woodcroft B.J."/>
            <person name="Vervoort M."/>
            <person name="Kosik K.S."/>
            <person name="Manning G."/>
            <person name="Degnan B.M."/>
            <person name="Rokhsar D.S."/>
        </authorList>
    </citation>
    <scope>NUCLEOTIDE SEQUENCE [LARGE SCALE GENOMIC DNA]</scope>
</reference>
<dbReference type="PANTHER" id="PTHR19143">
    <property type="entry name" value="FIBRINOGEN/TENASCIN/ANGIOPOEITIN"/>
    <property type="match status" value="1"/>
</dbReference>
<reference evidence="8" key="2">
    <citation type="submission" date="2024-06" db="UniProtKB">
        <authorList>
            <consortium name="EnsemblMetazoa"/>
        </authorList>
    </citation>
    <scope>IDENTIFICATION</scope>
</reference>
<accession>A0AAN0JA50</accession>
<dbReference type="GO" id="GO:0004930">
    <property type="term" value="F:G protein-coupled receptor activity"/>
    <property type="evidence" value="ECO:0007669"/>
    <property type="project" value="InterPro"/>
</dbReference>
<keyword evidence="3" id="KW-0732">Signal</keyword>
<dbReference type="PROSITE" id="PS51406">
    <property type="entry name" value="FIBRINOGEN_C_2"/>
    <property type="match status" value="1"/>
</dbReference>
<dbReference type="Pfam" id="PF06119">
    <property type="entry name" value="NIDO"/>
    <property type="match status" value="1"/>
</dbReference>
<organism evidence="8 9">
    <name type="scientific">Amphimedon queenslandica</name>
    <name type="common">Sponge</name>
    <dbReference type="NCBI Taxonomy" id="400682"/>
    <lineage>
        <taxon>Eukaryota</taxon>
        <taxon>Metazoa</taxon>
        <taxon>Porifera</taxon>
        <taxon>Demospongiae</taxon>
        <taxon>Heteroscleromorpha</taxon>
        <taxon>Haplosclerida</taxon>
        <taxon>Niphatidae</taxon>
        <taxon>Amphimedon</taxon>
    </lineage>
</organism>
<feature type="domain" description="Sushi" evidence="5">
    <location>
        <begin position="317"/>
        <end position="378"/>
    </location>
</feature>
<feature type="disulfide bond" evidence="2">
    <location>
        <begin position="349"/>
        <end position="376"/>
    </location>
</feature>
<proteinExistence type="predicted"/>
<dbReference type="Pfam" id="PF00147">
    <property type="entry name" value="Fibrinogen_C"/>
    <property type="match status" value="1"/>
</dbReference>
<dbReference type="InterPro" id="IPR020837">
    <property type="entry name" value="Fibrinogen_CS"/>
</dbReference>
<dbReference type="PROSITE" id="PS50227">
    <property type="entry name" value="G_PROTEIN_RECEP_F2_3"/>
    <property type="match status" value="1"/>
</dbReference>
<feature type="signal peptide" evidence="3">
    <location>
        <begin position="1"/>
        <end position="20"/>
    </location>
</feature>
<feature type="domain" description="Sushi" evidence="5">
    <location>
        <begin position="257"/>
        <end position="316"/>
    </location>
</feature>
<dbReference type="EnsemblMetazoa" id="XM_019998068.1">
    <property type="protein sequence ID" value="XP_019853627.1"/>
    <property type="gene ID" value="LOC109582970"/>
</dbReference>
<dbReference type="Gene3D" id="2.10.70.10">
    <property type="entry name" value="Complement Module, domain 1"/>
    <property type="match status" value="2"/>
</dbReference>
<feature type="chain" id="PRO_5042924260" description="Sushi, nidogen and EGF-like domain-containing protein 1" evidence="3">
    <location>
        <begin position="21"/>
        <end position="646"/>
    </location>
</feature>
<dbReference type="CDD" id="cd00033">
    <property type="entry name" value="CCP"/>
    <property type="match status" value="2"/>
</dbReference>
<dbReference type="GO" id="GO:0016020">
    <property type="term" value="C:membrane"/>
    <property type="evidence" value="ECO:0007669"/>
    <property type="project" value="InterPro"/>
</dbReference>
<comment type="caution">
    <text evidence="2">Lacks conserved residue(s) required for the propagation of feature annotation.</text>
</comment>
<evidence type="ECO:0000256" key="1">
    <source>
        <dbReference type="ARBA" id="ARBA00023157"/>
    </source>
</evidence>
<dbReference type="Gene3D" id="3.90.215.10">
    <property type="entry name" value="Gamma Fibrinogen, chain A, domain 1"/>
    <property type="match status" value="1"/>
</dbReference>
<dbReference type="PROSITE" id="PS00514">
    <property type="entry name" value="FIBRINOGEN_C_1"/>
    <property type="match status" value="1"/>
</dbReference>
<keyword evidence="2" id="KW-0768">Sushi</keyword>